<accession>A0A1G1W553</accession>
<dbReference type="AlphaFoldDB" id="A0A1G1W553"/>
<proteinExistence type="predicted"/>
<gene>
    <name evidence="1" type="ORF">A2172_04955</name>
</gene>
<sequence>MGSQYLLNVNVYSIEEAGFNNYKGEPVRIVEWGVSGGFLDNKGSNFVRKETLLDDDKDFPKLGDNGKNCLVFENEVEGSLGFLSISNKGTAFHGQYPDNSSYQKLTPEEYFNLPDLKTAKKILKSISY</sequence>
<dbReference type="STRING" id="1802593.A2172_04955"/>
<evidence type="ECO:0000313" key="1">
    <source>
        <dbReference type="EMBL" id="OGY22795.1"/>
    </source>
</evidence>
<evidence type="ECO:0000313" key="2">
    <source>
        <dbReference type="Proteomes" id="UP000176631"/>
    </source>
</evidence>
<dbReference type="EMBL" id="MHCP01000033">
    <property type="protein sequence ID" value="OGY22795.1"/>
    <property type="molecule type" value="Genomic_DNA"/>
</dbReference>
<organism evidence="1 2">
    <name type="scientific">Candidatus Woykebacteria bacterium RBG_13_40_15</name>
    <dbReference type="NCBI Taxonomy" id="1802593"/>
    <lineage>
        <taxon>Bacteria</taxon>
        <taxon>Candidatus Woykeibacteriota</taxon>
    </lineage>
</organism>
<comment type="caution">
    <text evidence="1">The sequence shown here is derived from an EMBL/GenBank/DDBJ whole genome shotgun (WGS) entry which is preliminary data.</text>
</comment>
<protein>
    <submittedName>
        <fullName evidence="1">Uncharacterized protein</fullName>
    </submittedName>
</protein>
<dbReference type="Proteomes" id="UP000176631">
    <property type="component" value="Unassembled WGS sequence"/>
</dbReference>
<name>A0A1G1W553_9BACT</name>
<reference evidence="1 2" key="1">
    <citation type="journal article" date="2016" name="Nat. Commun.">
        <title>Thousands of microbial genomes shed light on interconnected biogeochemical processes in an aquifer system.</title>
        <authorList>
            <person name="Anantharaman K."/>
            <person name="Brown C.T."/>
            <person name="Hug L.A."/>
            <person name="Sharon I."/>
            <person name="Castelle C.J."/>
            <person name="Probst A.J."/>
            <person name="Thomas B.C."/>
            <person name="Singh A."/>
            <person name="Wilkins M.J."/>
            <person name="Karaoz U."/>
            <person name="Brodie E.L."/>
            <person name="Williams K.H."/>
            <person name="Hubbard S.S."/>
            <person name="Banfield J.F."/>
        </authorList>
    </citation>
    <scope>NUCLEOTIDE SEQUENCE [LARGE SCALE GENOMIC DNA]</scope>
</reference>